<dbReference type="RefSeq" id="WP_347327334.1">
    <property type="nucleotide sequence ID" value="NZ_JBCGUH010000026.1"/>
</dbReference>
<protein>
    <submittedName>
        <fullName evidence="2">Helix-turn-helix transcriptional regulator</fullName>
    </submittedName>
</protein>
<organism evidence="2 3">
    <name type="scientific">Paenibacillus wenxiniae</name>
    <dbReference type="NCBI Taxonomy" id="1636843"/>
    <lineage>
        <taxon>Bacteria</taxon>
        <taxon>Bacillati</taxon>
        <taxon>Bacillota</taxon>
        <taxon>Bacilli</taxon>
        <taxon>Bacillales</taxon>
        <taxon>Paenibacillaceae</taxon>
        <taxon>Paenibacillus</taxon>
    </lineage>
</organism>
<keyword evidence="3" id="KW-1185">Reference proteome</keyword>
<name>A0ABW4RCG7_9BACL</name>
<dbReference type="EMBL" id="JBHUEH010000001">
    <property type="protein sequence ID" value="MFD1883946.1"/>
    <property type="molecule type" value="Genomic_DNA"/>
</dbReference>
<dbReference type="Gene3D" id="1.10.260.40">
    <property type="entry name" value="lambda repressor-like DNA-binding domains"/>
    <property type="match status" value="1"/>
</dbReference>
<dbReference type="InterPro" id="IPR010982">
    <property type="entry name" value="Lambda_DNA-bd_dom_sf"/>
</dbReference>
<accession>A0ABW4RCG7</accession>
<evidence type="ECO:0000259" key="1">
    <source>
        <dbReference type="PROSITE" id="PS50943"/>
    </source>
</evidence>
<dbReference type="SMART" id="SM00530">
    <property type="entry name" value="HTH_XRE"/>
    <property type="match status" value="1"/>
</dbReference>
<sequence>MILTMKQARMLADKKQKEIAEVMGVHPQTYGKWEKNPDLITIGEAKQFCELVGVDFESIFFSSESNLIRQK</sequence>
<gene>
    <name evidence="2" type="ORF">ACFSC9_00225</name>
</gene>
<dbReference type="CDD" id="cd00093">
    <property type="entry name" value="HTH_XRE"/>
    <property type="match status" value="1"/>
</dbReference>
<comment type="caution">
    <text evidence="2">The sequence shown here is derived from an EMBL/GenBank/DDBJ whole genome shotgun (WGS) entry which is preliminary data.</text>
</comment>
<dbReference type="PROSITE" id="PS50943">
    <property type="entry name" value="HTH_CROC1"/>
    <property type="match status" value="1"/>
</dbReference>
<reference evidence="3" key="1">
    <citation type="journal article" date="2019" name="Int. J. Syst. Evol. Microbiol.">
        <title>The Global Catalogue of Microorganisms (GCM) 10K type strain sequencing project: providing services to taxonomists for standard genome sequencing and annotation.</title>
        <authorList>
            <consortium name="The Broad Institute Genomics Platform"/>
            <consortium name="The Broad Institute Genome Sequencing Center for Infectious Disease"/>
            <person name="Wu L."/>
            <person name="Ma J."/>
        </authorList>
    </citation>
    <scope>NUCLEOTIDE SEQUENCE [LARGE SCALE GENOMIC DNA]</scope>
    <source>
        <strain evidence="3">CCUG 54950</strain>
    </source>
</reference>
<evidence type="ECO:0000313" key="3">
    <source>
        <dbReference type="Proteomes" id="UP001597233"/>
    </source>
</evidence>
<dbReference type="InterPro" id="IPR001387">
    <property type="entry name" value="Cro/C1-type_HTH"/>
</dbReference>
<dbReference type="Proteomes" id="UP001597233">
    <property type="component" value="Unassembled WGS sequence"/>
</dbReference>
<proteinExistence type="predicted"/>
<feature type="domain" description="HTH cro/C1-type" evidence="1">
    <location>
        <begin position="5"/>
        <end position="59"/>
    </location>
</feature>
<evidence type="ECO:0000313" key="2">
    <source>
        <dbReference type="EMBL" id="MFD1883946.1"/>
    </source>
</evidence>
<dbReference type="Pfam" id="PF01381">
    <property type="entry name" value="HTH_3"/>
    <property type="match status" value="1"/>
</dbReference>
<dbReference type="SUPFAM" id="SSF47413">
    <property type="entry name" value="lambda repressor-like DNA-binding domains"/>
    <property type="match status" value="1"/>
</dbReference>